<accession>A0A1Q3BV89</accession>
<feature type="region of interest" description="Disordered" evidence="1">
    <location>
        <begin position="29"/>
        <end position="55"/>
    </location>
</feature>
<evidence type="ECO:0000313" key="2">
    <source>
        <dbReference type="EMBL" id="GAV71768.1"/>
    </source>
</evidence>
<gene>
    <name evidence="2" type="ORF">CFOL_v3_15257</name>
</gene>
<dbReference type="Proteomes" id="UP000187406">
    <property type="component" value="Unassembled WGS sequence"/>
</dbReference>
<keyword evidence="3" id="KW-1185">Reference proteome</keyword>
<protein>
    <submittedName>
        <fullName evidence="2">Uncharacterized protein</fullName>
    </submittedName>
</protein>
<dbReference type="PANTHER" id="PTHR34466:SF3">
    <property type="entry name" value="OS11G0129800 PROTEIN"/>
    <property type="match status" value="1"/>
</dbReference>
<dbReference type="OrthoDB" id="660305at2759"/>
<feature type="non-terminal residue" evidence="2">
    <location>
        <position position="123"/>
    </location>
</feature>
<evidence type="ECO:0000313" key="3">
    <source>
        <dbReference type="Proteomes" id="UP000187406"/>
    </source>
</evidence>
<dbReference type="STRING" id="3775.A0A1Q3BV89"/>
<dbReference type="AlphaFoldDB" id="A0A1Q3BV89"/>
<organism evidence="2 3">
    <name type="scientific">Cephalotus follicularis</name>
    <name type="common">Albany pitcher plant</name>
    <dbReference type="NCBI Taxonomy" id="3775"/>
    <lineage>
        <taxon>Eukaryota</taxon>
        <taxon>Viridiplantae</taxon>
        <taxon>Streptophyta</taxon>
        <taxon>Embryophyta</taxon>
        <taxon>Tracheophyta</taxon>
        <taxon>Spermatophyta</taxon>
        <taxon>Magnoliopsida</taxon>
        <taxon>eudicotyledons</taxon>
        <taxon>Gunneridae</taxon>
        <taxon>Pentapetalae</taxon>
        <taxon>rosids</taxon>
        <taxon>fabids</taxon>
        <taxon>Oxalidales</taxon>
        <taxon>Cephalotaceae</taxon>
        <taxon>Cephalotus</taxon>
    </lineage>
</organism>
<comment type="caution">
    <text evidence="2">The sequence shown here is derived from an EMBL/GenBank/DDBJ whole genome shotgun (WGS) entry which is preliminary data.</text>
</comment>
<reference evidence="3" key="1">
    <citation type="submission" date="2016-04" db="EMBL/GenBank/DDBJ databases">
        <title>Cephalotus genome sequencing.</title>
        <authorList>
            <person name="Fukushima K."/>
            <person name="Hasebe M."/>
            <person name="Fang X."/>
        </authorList>
    </citation>
    <scope>NUCLEOTIDE SEQUENCE [LARGE SCALE GENOMIC DNA]</scope>
    <source>
        <strain evidence="3">cv. St1</strain>
    </source>
</reference>
<sequence length="123" mass="13934">QSQQRARKLRADLAVDQLSRLELRRVLKEIPPEPKTTNVQDSRPGRKSSIERRKMSKRLTEEAMAYFDECVLSTFDNSDFSSQDLPLKLVGFSTPVRDTLSLPQACLSAPANYCPSCCLNDEQ</sequence>
<proteinExistence type="predicted"/>
<dbReference type="PANTHER" id="PTHR34466">
    <property type="entry name" value="OS11G0129800 PROTEIN"/>
    <property type="match status" value="1"/>
</dbReference>
<dbReference type="EMBL" id="BDDD01000940">
    <property type="protein sequence ID" value="GAV71768.1"/>
    <property type="molecule type" value="Genomic_DNA"/>
</dbReference>
<name>A0A1Q3BV89_CEPFO</name>
<feature type="non-terminal residue" evidence="2">
    <location>
        <position position="1"/>
    </location>
</feature>
<dbReference type="InParanoid" id="A0A1Q3BV89"/>
<evidence type="ECO:0000256" key="1">
    <source>
        <dbReference type="SAM" id="MobiDB-lite"/>
    </source>
</evidence>